<evidence type="ECO:0000256" key="3">
    <source>
        <dbReference type="ARBA" id="ARBA00022777"/>
    </source>
</evidence>
<keyword evidence="1" id="KW-0808">Transferase</keyword>
<dbReference type="eggNOG" id="COG0515">
    <property type="taxonomic scope" value="Bacteria"/>
</dbReference>
<dbReference type="RefSeq" id="WP_015353619.1">
    <property type="nucleotide sequence ID" value="NC_020126.1"/>
</dbReference>
<protein>
    <submittedName>
        <fullName evidence="10">Serine/threonine protein kinase</fullName>
    </submittedName>
</protein>
<keyword evidence="8" id="KW-0812">Transmembrane</keyword>
<dbReference type="AlphaFoldDB" id="L7UK42"/>
<dbReference type="SMART" id="SM00028">
    <property type="entry name" value="TPR"/>
    <property type="match status" value="2"/>
</dbReference>
<evidence type="ECO:0000256" key="5">
    <source>
        <dbReference type="PROSITE-ProRule" id="PRU10141"/>
    </source>
</evidence>
<evidence type="ECO:0000256" key="1">
    <source>
        <dbReference type="ARBA" id="ARBA00022679"/>
    </source>
</evidence>
<dbReference type="SUPFAM" id="SSF56112">
    <property type="entry name" value="Protein kinase-like (PK-like)"/>
    <property type="match status" value="1"/>
</dbReference>
<feature type="coiled-coil region" evidence="6">
    <location>
        <begin position="434"/>
        <end position="483"/>
    </location>
</feature>
<dbReference type="Pfam" id="PF13432">
    <property type="entry name" value="TPR_16"/>
    <property type="match status" value="1"/>
</dbReference>
<dbReference type="PROSITE" id="PS50011">
    <property type="entry name" value="PROTEIN_KINASE_DOM"/>
    <property type="match status" value="1"/>
</dbReference>
<dbReference type="InterPro" id="IPR017441">
    <property type="entry name" value="Protein_kinase_ATP_BS"/>
</dbReference>
<dbReference type="KEGG" id="msd:MYSTI_08100"/>
<dbReference type="HOGENOM" id="CLU_272951_0_0_7"/>
<feature type="domain" description="Protein kinase" evidence="9">
    <location>
        <begin position="125"/>
        <end position="384"/>
    </location>
</feature>
<name>L7UK42_MYXSD</name>
<dbReference type="PATRIC" id="fig|1278073.3.peg.8246"/>
<dbReference type="STRING" id="1278073.MYSTI_08100"/>
<reference evidence="10 11" key="1">
    <citation type="journal article" date="2013" name="Genome Announc.">
        <title>Complete genome sequence of Myxococcus stipitatus strain DSM 14675, a fruiting myxobacterium.</title>
        <authorList>
            <person name="Huntley S."/>
            <person name="Kneip S."/>
            <person name="Treuner-Lange A."/>
            <person name="Sogaard-Andersen L."/>
        </authorList>
    </citation>
    <scope>NUCLEOTIDE SEQUENCE [LARGE SCALE GENOMIC DNA]</scope>
    <source>
        <strain evidence="11">DSM 14675 / JCM 12634 / Mx s8</strain>
    </source>
</reference>
<proteinExistence type="predicted"/>
<dbReference type="EMBL" id="CP004025">
    <property type="protein sequence ID" value="AGC49366.1"/>
    <property type="molecule type" value="Genomic_DNA"/>
</dbReference>
<evidence type="ECO:0000313" key="10">
    <source>
        <dbReference type="EMBL" id="AGC49366.1"/>
    </source>
</evidence>
<dbReference type="GO" id="GO:0004674">
    <property type="term" value="F:protein serine/threonine kinase activity"/>
    <property type="evidence" value="ECO:0007669"/>
    <property type="project" value="UniProtKB-KW"/>
</dbReference>
<keyword evidence="4 5" id="KW-0067">ATP-binding</keyword>
<evidence type="ECO:0000256" key="8">
    <source>
        <dbReference type="SAM" id="Phobius"/>
    </source>
</evidence>
<feature type="compositionally biased region" description="Low complexity" evidence="7">
    <location>
        <begin position="67"/>
        <end position="82"/>
    </location>
</feature>
<dbReference type="CDD" id="cd14014">
    <property type="entry name" value="STKc_PknB_like"/>
    <property type="match status" value="1"/>
</dbReference>
<gene>
    <name evidence="10" type="ordered locus">MYSTI_08100</name>
</gene>
<dbReference type="PANTHER" id="PTHR43289:SF6">
    <property type="entry name" value="SERINE_THREONINE-PROTEIN KINASE NEKL-3"/>
    <property type="match status" value="1"/>
</dbReference>
<dbReference type="Gene3D" id="1.25.40.10">
    <property type="entry name" value="Tetratricopeptide repeat domain"/>
    <property type="match status" value="3"/>
</dbReference>
<dbReference type="PROSITE" id="PS00108">
    <property type="entry name" value="PROTEIN_KINASE_ST"/>
    <property type="match status" value="1"/>
</dbReference>
<accession>L7UK42</accession>
<dbReference type="GO" id="GO:0005524">
    <property type="term" value="F:ATP binding"/>
    <property type="evidence" value="ECO:0007669"/>
    <property type="project" value="UniProtKB-UniRule"/>
</dbReference>
<dbReference type="PANTHER" id="PTHR43289">
    <property type="entry name" value="MITOGEN-ACTIVATED PROTEIN KINASE KINASE KINASE 20-RELATED"/>
    <property type="match status" value="1"/>
</dbReference>
<organism evidence="10 11">
    <name type="scientific">Myxococcus stipitatus (strain DSM 14675 / JCM 12634 / Mx s8)</name>
    <dbReference type="NCBI Taxonomy" id="1278073"/>
    <lineage>
        <taxon>Bacteria</taxon>
        <taxon>Pseudomonadati</taxon>
        <taxon>Myxococcota</taxon>
        <taxon>Myxococcia</taxon>
        <taxon>Myxococcales</taxon>
        <taxon>Cystobacterineae</taxon>
        <taxon>Myxococcaceae</taxon>
        <taxon>Myxococcus</taxon>
    </lineage>
</organism>
<feature type="transmembrane region" description="Helical" evidence="8">
    <location>
        <begin position="409"/>
        <end position="429"/>
    </location>
</feature>
<keyword evidence="2 5" id="KW-0547">Nucleotide-binding</keyword>
<dbReference type="Gene3D" id="1.10.510.10">
    <property type="entry name" value="Transferase(Phosphotransferase) domain 1"/>
    <property type="match status" value="1"/>
</dbReference>
<dbReference type="InterPro" id="IPR008271">
    <property type="entry name" value="Ser/Thr_kinase_AS"/>
</dbReference>
<dbReference type="InterPro" id="IPR011990">
    <property type="entry name" value="TPR-like_helical_dom_sf"/>
</dbReference>
<evidence type="ECO:0000256" key="7">
    <source>
        <dbReference type="SAM" id="MobiDB-lite"/>
    </source>
</evidence>
<feature type="region of interest" description="Disordered" evidence="7">
    <location>
        <begin position="59"/>
        <end position="119"/>
    </location>
</feature>
<dbReference type="PROSITE" id="PS00107">
    <property type="entry name" value="PROTEIN_KINASE_ATP"/>
    <property type="match status" value="1"/>
</dbReference>
<keyword evidence="11" id="KW-1185">Reference proteome</keyword>
<evidence type="ECO:0000313" key="11">
    <source>
        <dbReference type="Proteomes" id="UP000011131"/>
    </source>
</evidence>
<dbReference type="SMART" id="SM00220">
    <property type="entry name" value="S_TKc"/>
    <property type="match status" value="1"/>
</dbReference>
<keyword evidence="3 10" id="KW-0418">Kinase</keyword>
<evidence type="ECO:0000256" key="2">
    <source>
        <dbReference type="ARBA" id="ARBA00022741"/>
    </source>
</evidence>
<dbReference type="InterPro" id="IPR019734">
    <property type="entry name" value="TPR_rpt"/>
</dbReference>
<dbReference type="OrthoDB" id="9801841at2"/>
<sequence length="1219" mass="133574">MSEQDEVELRHALAEGLLSREECEALREEAARLGRRPLELLKERGRLSEETHASILRLMLREEDTRGPVASAVPSSDSPGPARVDTGRQAPGKDATLTMGKDPVRAAPGSTPEEPSFPVPGWEHYTPVRFLGQGGMGRVFLAWDTRLHRHIALKFVRGDEPELARRFVSEARAQARVTHPRVCEVYEVGEVQGRAYIAMRYVEGQPLQTLVDSLSVEQKARVLREAAEGVHAAHRAGLVHRDIKPSNILVERSSDGALSPYVMDFGLARDWKEGVTATGTVLGTPHYMSPEQARGEVARLDRRADVYSLGATLYALLTGTPPIPGENGLEVLGNIATVEPRPPRALDRDIPVDLEAITLKCLEKDRSARYGSARELAEDLGRFLDGEPVLARTGPGYRARKWLRKHRRAVAVGTGVVTVVLLALGQAVLARREVAQREALARRFTEQVERIEAQARYSGISPMHDTRQDREALSARMRELETAMRDAGPMGETSGHYALGRGALALDDDLRARSHLETAWKAGATEPRVAYSLALSLAHLYQQARLEAERQQDAATREVRLREATQRYGEPARDFLRKSEGAEVPAPEYVAALLAFLENRPEEALAKLDALGSRLPWFHEAPLLRGDILLMRGSGRWNKGSREGALSDFDEARRAYVHAADIGRSVPAVYRALAQLEGWALLVALYGQGDVPLQHARGVEAASKALALAPDDAEAHSLLAGFHRRLAEHQSRQGSDVEPVLEKALVSARRAVELRPDLPRVLHELAVVHWQRARFRQEKGLDPRDSLREAAAAFERIPAEARDYEFHADVGQVFRVWADHEEGGGGDPLPYREKAIAAHERAVAINALRPEAWINLGTESLARASHPRAVDPSGDLDKAAAALERAQSINPAHIAPWFYAGEVHLARAARHRDAGADPKPALTSALTAYEKGVAINPKLPPLHNGLGTVWFERAKDAWERGEDAEPALREALKAFDAAIALAPAQGYGQNNVGEAHAWRATMRVLEGQSPAVEVLAARSALKDALARIPDLPQPWMNLGTALQAEAAWALKQGHRPGSVLEESLKSLRRALELNPKQAQAWRVLGDALALRGGQDFAEAEQAFQRAVELEPTQPEHLVALGRFCLERGLSPGGRATLERGLSHVDKALSLRAEWPRARALRAGLALALAAPAPGEGRGESESQRQARALLSGALDDNRHLLKEWSRWLTPSSGPAAVSR</sequence>
<dbReference type="Pfam" id="PF00069">
    <property type="entry name" value="Pkinase"/>
    <property type="match status" value="1"/>
</dbReference>
<dbReference type="InterPro" id="IPR011009">
    <property type="entry name" value="Kinase-like_dom_sf"/>
</dbReference>
<evidence type="ECO:0000256" key="6">
    <source>
        <dbReference type="SAM" id="Coils"/>
    </source>
</evidence>
<dbReference type="InterPro" id="IPR000719">
    <property type="entry name" value="Prot_kinase_dom"/>
</dbReference>
<evidence type="ECO:0000259" key="9">
    <source>
        <dbReference type="PROSITE" id="PS50011"/>
    </source>
</evidence>
<keyword evidence="6" id="KW-0175">Coiled coil</keyword>
<dbReference type="eggNOG" id="COG0457">
    <property type="taxonomic scope" value="Bacteria"/>
</dbReference>
<feature type="binding site" evidence="5">
    <location>
        <position position="154"/>
    </location>
    <ligand>
        <name>ATP</name>
        <dbReference type="ChEBI" id="CHEBI:30616"/>
    </ligand>
</feature>
<keyword evidence="8" id="KW-0472">Membrane</keyword>
<keyword evidence="8" id="KW-1133">Transmembrane helix</keyword>
<keyword evidence="10" id="KW-0723">Serine/threonine-protein kinase</keyword>
<dbReference type="Proteomes" id="UP000011131">
    <property type="component" value="Chromosome"/>
</dbReference>
<evidence type="ECO:0000256" key="4">
    <source>
        <dbReference type="ARBA" id="ARBA00022840"/>
    </source>
</evidence>
<dbReference type="SUPFAM" id="SSF48452">
    <property type="entry name" value="TPR-like"/>
    <property type="match status" value="2"/>
</dbReference>
<dbReference type="Gene3D" id="3.30.200.20">
    <property type="entry name" value="Phosphorylase Kinase, domain 1"/>
    <property type="match status" value="1"/>
</dbReference>